<evidence type="ECO:0000256" key="1">
    <source>
        <dbReference type="ARBA" id="ARBA00001947"/>
    </source>
</evidence>
<keyword evidence="8 12" id="KW-0378">Hydrolase</keyword>
<evidence type="ECO:0000256" key="5">
    <source>
        <dbReference type="ARBA" id="ARBA00022516"/>
    </source>
</evidence>
<name>A0A518G1G9_9BACT</name>
<evidence type="ECO:0000256" key="6">
    <source>
        <dbReference type="ARBA" id="ARBA00022556"/>
    </source>
</evidence>
<evidence type="ECO:0000256" key="7">
    <source>
        <dbReference type="ARBA" id="ARBA00022723"/>
    </source>
</evidence>
<dbReference type="InterPro" id="IPR004463">
    <property type="entry name" value="UDP-acyl_GlcNac_deAcase"/>
</dbReference>
<keyword evidence="13" id="KW-1185">Reference proteome</keyword>
<dbReference type="PANTHER" id="PTHR33694:SF1">
    <property type="entry name" value="UDP-3-O-ACYL-N-ACETYLGLUCOSAMINE DEACETYLASE 1, MITOCHONDRIAL-RELATED"/>
    <property type="match status" value="1"/>
</dbReference>
<accession>A0A518G1G9</accession>
<evidence type="ECO:0000256" key="3">
    <source>
        <dbReference type="ARBA" id="ARBA00005002"/>
    </source>
</evidence>
<dbReference type="EC" id="3.5.1.108" evidence="4"/>
<dbReference type="Gene3D" id="3.30.230.20">
    <property type="entry name" value="lpxc deacetylase, domain 1"/>
    <property type="match status" value="1"/>
</dbReference>
<dbReference type="InterPro" id="IPR020568">
    <property type="entry name" value="Ribosomal_Su5_D2-typ_SF"/>
</dbReference>
<dbReference type="GO" id="GO:0046872">
    <property type="term" value="F:metal ion binding"/>
    <property type="evidence" value="ECO:0007669"/>
    <property type="project" value="UniProtKB-KW"/>
</dbReference>
<keyword evidence="5" id="KW-0444">Lipid biosynthesis</keyword>
<organism evidence="12 13">
    <name type="scientific">Aureliella helgolandensis</name>
    <dbReference type="NCBI Taxonomy" id="2527968"/>
    <lineage>
        <taxon>Bacteria</taxon>
        <taxon>Pseudomonadati</taxon>
        <taxon>Planctomycetota</taxon>
        <taxon>Planctomycetia</taxon>
        <taxon>Pirellulales</taxon>
        <taxon>Pirellulaceae</taxon>
        <taxon>Aureliella</taxon>
    </lineage>
</organism>
<evidence type="ECO:0000313" key="13">
    <source>
        <dbReference type="Proteomes" id="UP000318017"/>
    </source>
</evidence>
<comment type="catalytic activity">
    <reaction evidence="11">
        <text>a UDP-3-O-[(3R)-3-hydroxyacyl]-N-acetyl-alpha-D-glucosamine + H2O = a UDP-3-O-[(3R)-3-hydroxyacyl]-alpha-D-glucosamine + acetate</text>
        <dbReference type="Rhea" id="RHEA:67816"/>
        <dbReference type="ChEBI" id="CHEBI:15377"/>
        <dbReference type="ChEBI" id="CHEBI:30089"/>
        <dbReference type="ChEBI" id="CHEBI:137740"/>
        <dbReference type="ChEBI" id="CHEBI:173225"/>
        <dbReference type="EC" id="3.5.1.108"/>
    </reaction>
</comment>
<keyword evidence="7" id="KW-0479">Metal-binding</keyword>
<keyword evidence="10" id="KW-0443">Lipid metabolism</keyword>
<sequence length="298" mass="32895">MRALNTQHTINAPCSISGRGYWTGKPITLCFLPAEAEEGITFLRSDQPHTQAVQAVSEHAAGLSMRTQIGSESLKFDMVEHVMAALHGMGVDNVRVVADSEEMPGMDGSSFHLALKLQGVGLRPQSATRQYFRINTPLRVGDDQRWILAEPLDADGLEVEYQLDYGPDSPIGQASFRTRLTPEIFLRELAPARTFITEAEAQYLQSQGLAPHATHQDLLVFGAHGPIDNRLRFQDECARHKALDLVGDLALAGVHLLGRITACKSGHQLNAEMTRLLRRNYLEQHARESHSSSKRVAA</sequence>
<evidence type="ECO:0000313" key="12">
    <source>
        <dbReference type="EMBL" id="QDV22384.1"/>
    </source>
</evidence>
<keyword evidence="9" id="KW-0862">Zinc</keyword>
<dbReference type="Pfam" id="PF03331">
    <property type="entry name" value="LpxC"/>
    <property type="match status" value="1"/>
</dbReference>
<dbReference type="GO" id="GO:0103117">
    <property type="term" value="F:UDP-3-O-acyl-N-acetylglucosamine deacetylase activity"/>
    <property type="evidence" value="ECO:0007669"/>
    <property type="project" value="UniProtKB-EC"/>
</dbReference>
<dbReference type="GO" id="GO:0016020">
    <property type="term" value="C:membrane"/>
    <property type="evidence" value="ECO:0007669"/>
    <property type="project" value="GOC"/>
</dbReference>
<evidence type="ECO:0000256" key="10">
    <source>
        <dbReference type="ARBA" id="ARBA00023098"/>
    </source>
</evidence>
<proteinExistence type="predicted"/>
<dbReference type="OrthoDB" id="9772788at2"/>
<dbReference type="EMBL" id="CP036298">
    <property type="protein sequence ID" value="QDV22384.1"/>
    <property type="molecule type" value="Genomic_DNA"/>
</dbReference>
<keyword evidence="6" id="KW-0441">Lipid A biosynthesis</keyword>
<dbReference type="InterPro" id="IPR011334">
    <property type="entry name" value="UDP-acyl_GlcNac_deAcase_C"/>
</dbReference>
<dbReference type="InterPro" id="IPR015870">
    <property type="entry name" value="UDP-acyl_N-AcGlcN_deAcase_N"/>
</dbReference>
<dbReference type="Proteomes" id="UP000318017">
    <property type="component" value="Chromosome"/>
</dbReference>
<dbReference type="GO" id="GO:0009245">
    <property type="term" value="P:lipid A biosynthetic process"/>
    <property type="evidence" value="ECO:0007669"/>
    <property type="project" value="UniProtKB-KW"/>
</dbReference>
<evidence type="ECO:0000256" key="11">
    <source>
        <dbReference type="ARBA" id="ARBA00024535"/>
    </source>
</evidence>
<dbReference type="UniPathway" id="UPA00359">
    <property type="reaction ID" value="UER00478"/>
</dbReference>
<reference evidence="12 13" key="1">
    <citation type="submission" date="2019-02" db="EMBL/GenBank/DDBJ databases">
        <title>Deep-cultivation of Planctomycetes and their phenomic and genomic characterization uncovers novel biology.</title>
        <authorList>
            <person name="Wiegand S."/>
            <person name="Jogler M."/>
            <person name="Boedeker C."/>
            <person name="Pinto D."/>
            <person name="Vollmers J."/>
            <person name="Rivas-Marin E."/>
            <person name="Kohn T."/>
            <person name="Peeters S.H."/>
            <person name="Heuer A."/>
            <person name="Rast P."/>
            <person name="Oberbeckmann S."/>
            <person name="Bunk B."/>
            <person name="Jeske O."/>
            <person name="Meyerdierks A."/>
            <person name="Storesund J.E."/>
            <person name="Kallscheuer N."/>
            <person name="Luecker S."/>
            <person name="Lage O.M."/>
            <person name="Pohl T."/>
            <person name="Merkel B.J."/>
            <person name="Hornburger P."/>
            <person name="Mueller R.-W."/>
            <person name="Bruemmer F."/>
            <person name="Labrenz M."/>
            <person name="Spormann A.M."/>
            <person name="Op den Camp H."/>
            <person name="Overmann J."/>
            <person name="Amann R."/>
            <person name="Jetten M.S.M."/>
            <person name="Mascher T."/>
            <person name="Medema M.H."/>
            <person name="Devos D.P."/>
            <person name="Kaster A.-K."/>
            <person name="Ovreas L."/>
            <person name="Rohde M."/>
            <person name="Galperin M.Y."/>
            <person name="Jogler C."/>
        </authorList>
    </citation>
    <scope>NUCLEOTIDE SEQUENCE [LARGE SCALE GENOMIC DNA]</scope>
    <source>
        <strain evidence="12 13">Q31a</strain>
    </source>
</reference>
<evidence type="ECO:0000256" key="9">
    <source>
        <dbReference type="ARBA" id="ARBA00022833"/>
    </source>
</evidence>
<dbReference type="PANTHER" id="PTHR33694">
    <property type="entry name" value="UDP-3-O-ACYL-N-ACETYLGLUCOSAMINE DEACETYLASE 1, MITOCHONDRIAL-RELATED"/>
    <property type="match status" value="1"/>
</dbReference>
<comment type="cofactor">
    <cofactor evidence="1">
        <name>Zn(2+)</name>
        <dbReference type="ChEBI" id="CHEBI:29105"/>
    </cofactor>
</comment>
<dbReference type="KEGG" id="ahel:Q31a_06680"/>
<comment type="function">
    <text evidence="2">Catalyzes the hydrolysis of UDP-3-O-myristoyl-N-acetylglucosamine to form UDP-3-O-myristoylglucosamine and acetate, the committed step in lipid A biosynthesis.</text>
</comment>
<comment type="pathway">
    <text evidence="3">Glycolipid biosynthesis; lipid IV(A) biosynthesis; lipid IV(A) from (3R)-3-hydroxytetradecanoyl-[acyl-carrier-protein] and UDP-N-acetyl-alpha-D-glucosamine: step 2/6.</text>
</comment>
<gene>
    <name evidence="12" type="primary">lpxC</name>
    <name evidence="12" type="ORF">Q31a_06680</name>
</gene>
<evidence type="ECO:0000256" key="8">
    <source>
        <dbReference type="ARBA" id="ARBA00022801"/>
    </source>
</evidence>
<dbReference type="AlphaFoldDB" id="A0A518G1G9"/>
<dbReference type="SUPFAM" id="SSF54211">
    <property type="entry name" value="Ribosomal protein S5 domain 2-like"/>
    <property type="match status" value="2"/>
</dbReference>
<evidence type="ECO:0000256" key="4">
    <source>
        <dbReference type="ARBA" id="ARBA00012745"/>
    </source>
</evidence>
<dbReference type="Gene3D" id="3.30.1700.10">
    <property type="entry name" value="lpxc deacetylase, domain 2"/>
    <property type="match status" value="1"/>
</dbReference>
<evidence type="ECO:0000256" key="2">
    <source>
        <dbReference type="ARBA" id="ARBA00002923"/>
    </source>
</evidence>
<protein>
    <recommendedName>
        <fullName evidence="4">UDP-3-O-acyl-N-acetylglucosamine deacetylase</fullName>
        <ecNumber evidence="4">3.5.1.108</ecNumber>
    </recommendedName>
</protein>